<sequence length="50" mass="5401">MGLAYKFGDKLCNSSLSTGFPRAMYDEVLALRLERANPTNIQIVTGAGLP</sequence>
<proteinExistence type="predicted"/>
<keyword evidence="2" id="KW-1185">Reference proteome</keyword>
<reference evidence="1 2" key="1">
    <citation type="submission" date="2024-08" db="EMBL/GenBank/DDBJ databases">
        <title>Insights into the chromosomal genome structure of Flemingia macrophylla.</title>
        <authorList>
            <person name="Ding Y."/>
            <person name="Zhao Y."/>
            <person name="Bi W."/>
            <person name="Wu M."/>
            <person name="Zhao G."/>
            <person name="Gong Y."/>
            <person name="Li W."/>
            <person name="Zhang P."/>
        </authorList>
    </citation>
    <scope>NUCLEOTIDE SEQUENCE [LARGE SCALE GENOMIC DNA]</scope>
    <source>
        <strain evidence="1">DYQJB</strain>
        <tissue evidence="1">Leaf</tissue>
    </source>
</reference>
<evidence type="ECO:0000313" key="1">
    <source>
        <dbReference type="EMBL" id="KAL2324656.1"/>
    </source>
</evidence>
<comment type="caution">
    <text evidence="1">The sequence shown here is derived from an EMBL/GenBank/DDBJ whole genome shotgun (WGS) entry which is preliminary data.</text>
</comment>
<dbReference type="EMBL" id="JBGMDY010000008">
    <property type="protein sequence ID" value="KAL2324656.1"/>
    <property type="molecule type" value="Genomic_DNA"/>
</dbReference>
<organism evidence="1 2">
    <name type="scientific">Flemingia macrophylla</name>
    <dbReference type="NCBI Taxonomy" id="520843"/>
    <lineage>
        <taxon>Eukaryota</taxon>
        <taxon>Viridiplantae</taxon>
        <taxon>Streptophyta</taxon>
        <taxon>Embryophyta</taxon>
        <taxon>Tracheophyta</taxon>
        <taxon>Spermatophyta</taxon>
        <taxon>Magnoliopsida</taxon>
        <taxon>eudicotyledons</taxon>
        <taxon>Gunneridae</taxon>
        <taxon>Pentapetalae</taxon>
        <taxon>rosids</taxon>
        <taxon>fabids</taxon>
        <taxon>Fabales</taxon>
        <taxon>Fabaceae</taxon>
        <taxon>Papilionoideae</taxon>
        <taxon>50 kb inversion clade</taxon>
        <taxon>NPAAA clade</taxon>
        <taxon>indigoferoid/millettioid clade</taxon>
        <taxon>Phaseoleae</taxon>
        <taxon>Flemingia</taxon>
    </lineage>
</organism>
<protein>
    <submittedName>
        <fullName evidence="1">Uncharacterized protein</fullName>
    </submittedName>
</protein>
<accession>A0ABD1LMA7</accession>
<dbReference type="Proteomes" id="UP001603857">
    <property type="component" value="Unassembled WGS sequence"/>
</dbReference>
<dbReference type="AlphaFoldDB" id="A0ABD1LMA7"/>
<name>A0ABD1LMA7_9FABA</name>
<evidence type="ECO:0000313" key="2">
    <source>
        <dbReference type="Proteomes" id="UP001603857"/>
    </source>
</evidence>
<gene>
    <name evidence="1" type="ORF">Fmac_023714</name>
</gene>